<dbReference type="Gene3D" id="2.70.130.10">
    <property type="entry name" value="Mannose-6-phosphate receptor binding domain"/>
    <property type="match status" value="1"/>
</dbReference>
<dbReference type="PROSITE" id="PS51914">
    <property type="entry name" value="MRH"/>
    <property type="match status" value="1"/>
</dbReference>
<protein>
    <recommendedName>
        <fullName evidence="3">MRH domain-containing protein</fullName>
    </recommendedName>
</protein>
<sequence>MRSHLSSLIDVSRSNGHPNIAFSPPTKVNKLVCTLHQFLEKLSANSPTLKADAILMYICACTWTIGAVVKYSARPIFHEVLQSIMITMQPIELPLTALKFTGGAKCWNGPERSFHVTLVCGDTTALTDVEEPSTCVYSATLTTPIVCGEASSSSPKATHDEL</sequence>
<dbReference type="SUPFAM" id="SSF50911">
    <property type="entry name" value="Mannose 6-phosphate receptor domain"/>
    <property type="match status" value="1"/>
</dbReference>
<dbReference type="GO" id="GO:0017177">
    <property type="term" value="C:glucosidase II complex"/>
    <property type="evidence" value="ECO:0007669"/>
    <property type="project" value="TreeGrafter"/>
</dbReference>
<dbReference type="InterPro" id="IPR036607">
    <property type="entry name" value="PRKCSH"/>
</dbReference>
<dbReference type="EMBL" id="QUTF01013067">
    <property type="protein sequence ID" value="RHZ19847.1"/>
    <property type="molecule type" value="Genomic_DNA"/>
</dbReference>
<evidence type="ECO:0000313" key="4">
    <source>
        <dbReference type="EMBL" id="RHZ19847.1"/>
    </source>
</evidence>
<accession>A0A3R7EZJ3</accession>
<dbReference type="PANTHER" id="PTHR12630:SF1">
    <property type="entry name" value="GLUCOSIDASE 2 SUBUNIT BETA"/>
    <property type="match status" value="1"/>
</dbReference>
<dbReference type="VEuPathDB" id="FungiDB:H257_07070"/>
<evidence type="ECO:0000313" key="5">
    <source>
        <dbReference type="Proteomes" id="UP000286510"/>
    </source>
</evidence>
<dbReference type="InterPro" id="IPR039794">
    <property type="entry name" value="Gtb1-like"/>
</dbReference>
<keyword evidence="2" id="KW-1015">Disulfide bond</keyword>
<dbReference type="Pfam" id="PF13015">
    <property type="entry name" value="PRKCSH_1"/>
    <property type="match status" value="1"/>
</dbReference>
<dbReference type="GO" id="GO:0006491">
    <property type="term" value="P:N-glycan processing"/>
    <property type="evidence" value="ECO:0007669"/>
    <property type="project" value="TreeGrafter"/>
</dbReference>
<evidence type="ECO:0000259" key="3">
    <source>
        <dbReference type="PROSITE" id="PS51914"/>
    </source>
</evidence>
<evidence type="ECO:0000256" key="2">
    <source>
        <dbReference type="ARBA" id="ARBA00023157"/>
    </source>
</evidence>
<dbReference type="InterPro" id="IPR009011">
    <property type="entry name" value="Man6P_isomerase_rcpt-bd_dom_sf"/>
</dbReference>
<dbReference type="PANTHER" id="PTHR12630">
    <property type="entry name" value="N-LINKED OLIGOSACCHARIDE PROCESSING"/>
    <property type="match status" value="1"/>
</dbReference>
<evidence type="ECO:0000256" key="1">
    <source>
        <dbReference type="ARBA" id="ARBA00022729"/>
    </source>
</evidence>
<comment type="caution">
    <text evidence="4">The sequence shown here is derived from an EMBL/GenBank/DDBJ whole genome shotgun (WGS) entry which is preliminary data.</text>
</comment>
<dbReference type="Proteomes" id="UP000286510">
    <property type="component" value="Unassembled WGS sequence"/>
</dbReference>
<keyword evidence="1" id="KW-0732">Signal</keyword>
<name>A0A3R7EZJ3_APHAT</name>
<proteinExistence type="predicted"/>
<feature type="domain" description="MRH" evidence="3">
    <location>
        <begin position="31"/>
        <end position="149"/>
    </location>
</feature>
<organism evidence="4 5">
    <name type="scientific">Aphanomyces astaci</name>
    <name type="common">Crayfish plague agent</name>
    <dbReference type="NCBI Taxonomy" id="112090"/>
    <lineage>
        <taxon>Eukaryota</taxon>
        <taxon>Sar</taxon>
        <taxon>Stramenopiles</taxon>
        <taxon>Oomycota</taxon>
        <taxon>Saprolegniomycetes</taxon>
        <taxon>Saprolegniales</taxon>
        <taxon>Verrucalvaceae</taxon>
        <taxon>Aphanomyces</taxon>
    </lineage>
</organism>
<dbReference type="InterPro" id="IPR044865">
    <property type="entry name" value="MRH_dom"/>
</dbReference>
<gene>
    <name evidence="4" type="ORF">DYB26_008983</name>
</gene>
<dbReference type="AlphaFoldDB" id="A0A3R7EZJ3"/>
<reference evidence="4 5" key="1">
    <citation type="submission" date="2018-08" db="EMBL/GenBank/DDBJ databases">
        <title>Aphanomyces genome sequencing and annotation.</title>
        <authorList>
            <person name="Minardi D."/>
            <person name="Oidtmann B."/>
            <person name="Van Der Giezen M."/>
            <person name="Studholme D.J."/>
        </authorList>
    </citation>
    <scope>NUCLEOTIDE SEQUENCE [LARGE SCALE GENOMIC DNA]</scope>
    <source>
        <strain evidence="4 5">FDL457</strain>
    </source>
</reference>